<dbReference type="KEGG" id="thf:MA03_05885"/>
<gene>
    <name evidence="1" type="ORF">MA03_05885</name>
</gene>
<keyword evidence="2" id="KW-1185">Reference proteome</keyword>
<sequence>MSDPIRVSSECREKLLILSHYLSRIAGHYEIDPENPQVIIPCEILNDDIAEPLINVFLRSPPQRHKEVIIAVDPGEAKTGFVMAADDEILYASSTTPETFRKIFQALSRYYARVILFIGNTPAAHKLLEVKPPNVVVEFLDESKLPIPHTDIKSKDDVLDALGIYLKGRALLIMKAISNNRRMYEGK</sequence>
<dbReference type="STRING" id="1550241.MA03_05885"/>
<dbReference type="PATRIC" id="fig|1550241.5.peg.1232"/>
<accession>A0A0F7FI69</accession>
<name>A0A0F7FI69_9CREN</name>
<reference evidence="1 2" key="1">
    <citation type="journal article" date="2015" name="Stand. Genomic Sci.">
        <title>Complete genome sequence of and proposal of Thermofilum uzonense sp. nov. a novel hyperthermophilic crenarchaeon and emended description of the genus Thermofilum.</title>
        <authorList>
            <person name="Toshchakov S.V."/>
            <person name="Korzhenkov A.A."/>
            <person name="Samarov N.I."/>
            <person name="Mazunin I.O."/>
            <person name="Mozhey O.I."/>
            <person name="Shmyr I.S."/>
            <person name="Derbikova K.S."/>
            <person name="Taranov E.A."/>
            <person name="Dominova I.N."/>
            <person name="Bonch-Osmolovskaya E.A."/>
            <person name="Patrushev M.V."/>
            <person name="Podosokorskaya O.A."/>
            <person name="Kublanov I.V."/>
        </authorList>
    </citation>
    <scope>NUCLEOTIDE SEQUENCE [LARGE SCALE GENOMIC DNA]</scope>
    <source>
        <strain evidence="1 2">1807-2</strain>
    </source>
</reference>
<evidence type="ECO:0000313" key="1">
    <source>
        <dbReference type="EMBL" id="AKG38879.1"/>
    </source>
</evidence>
<evidence type="ECO:0000313" key="2">
    <source>
        <dbReference type="Proteomes" id="UP000067434"/>
    </source>
</evidence>
<dbReference type="AlphaFoldDB" id="A0A0F7FI69"/>
<proteinExistence type="predicted"/>
<organism evidence="1 2">
    <name type="scientific">Infirmifilum uzonense</name>
    <dbReference type="NCBI Taxonomy" id="1550241"/>
    <lineage>
        <taxon>Archaea</taxon>
        <taxon>Thermoproteota</taxon>
        <taxon>Thermoprotei</taxon>
        <taxon>Thermofilales</taxon>
        <taxon>Thermofilaceae</taxon>
        <taxon>Infirmifilum</taxon>
    </lineage>
</organism>
<dbReference type="RefSeq" id="WP_052884375.1">
    <property type="nucleotide sequence ID" value="NZ_CP009961.1"/>
</dbReference>
<dbReference type="HOGENOM" id="CLU_1444744_0_0_2"/>
<dbReference type="EMBL" id="CP009961">
    <property type="protein sequence ID" value="AKG38879.1"/>
    <property type="molecule type" value="Genomic_DNA"/>
</dbReference>
<dbReference type="GeneID" id="25401742"/>
<dbReference type="Proteomes" id="UP000067434">
    <property type="component" value="Chromosome"/>
</dbReference>
<protein>
    <submittedName>
        <fullName evidence="1">Uncharacterized protein</fullName>
    </submittedName>
</protein>